<feature type="transmembrane region" description="Helical" evidence="8">
    <location>
        <begin position="147"/>
        <end position="169"/>
    </location>
</feature>
<feature type="transmembrane region" description="Helical" evidence="8">
    <location>
        <begin position="308"/>
        <end position="327"/>
    </location>
</feature>
<dbReference type="InterPro" id="IPR037294">
    <property type="entry name" value="ABC_BtuC-like"/>
</dbReference>
<organism evidence="9 10">
    <name type="scientific">Syntrophaceticus schinkii</name>
    <dbReference type="NCBI Taxonomy" id="499207"/>
    <lineage>
        <taxon>Bacteria</taxon>
        <taxon>Bacillati</taxon>
        <taxon>Bacillota</taxon>
        <taxon>Clostridia</taxon>
        <taxon>Thermoanaerobacterales</taxon>
        <taxon>Thermoanaerobacterales Family III. Incertae Sedis</taxon>
        <taxon>Syntrophaceticus</taxon>
    </lineage>
</organism>
<comment type="similarity">
    <text evidence="2">Belongs to the binding-protein-dependent transport system permease family. FecCD subfamily.</text>
</comment>
<feature type="transmembrane region" description="Helical" evidence="8">
    <location>
        <begin position="223"/>
        <end position="245"/>
    </location>
</feature>
<evidence type="ECO:0000313" key="9">
    <source>
        <dbReference type="EMBL" id="CEO88746.1"/>
    </source>
</evidence>
<evidence type="ECO:0000256" key="6">
    <source>
        <dbReference type="ARBA" id="ARBA00022989"/>
    </source>
</evidence>
<proteinExistence type="inferred from homology"/>
<comment type="subcellular location">
    <subcellularLocation>
        <location evidence="1">Cell membrane</location>
        <topology evidence="1">Multi-pass membrane protein</topology>
    </subcellularLocation>
</comment>
<feature type="transmembrane region" description="Helical" evidence="8">
    <location>
        <begin position="27"/>
        <end position="46"/>
    </location>
</feature>
<dbReference type="PANTHER" id="PTHR30472">
    <property type="entry name" value="FERRIC ENTEROBACTIN TRANSPORT SYSTEM PERMEASE PROTEIN"/>
    <property type="match status" value="1"/>
</dbReference>
<dbReference type="GO" id="GO:0033214">
    <property type="term" value="P:siderophore-iron import into cell"/>
    <property type="evidence" value="ECO:0007669"/>
    <property type="project" value="TreeGrafter"/>
</dbReference>
<protein>
    <recommendedName>
        <fullName evidence="11">Iron ABC transporter permease</fullName>
    </recommendedName>
</protein>
<name>A0A0B7MLE6_9FIRM</name>
<reference evidence="10" key="1">
    <citation type="submission" date="2015-01" db="EMBL/GenBank/DDBJ databases">
        <authorList>
            <person name="Manzoor Shahid"/>
            <person name="Zubair Saima"/>
        </authorList>
    </citation>
    <scope>NUCLEOTIDE SEQUENCE [LARGE SCALE GENOMIC DNA]</scope>
    <source>
        <strain evidence="10">Sp3</strain>
    </source>
</reference>
<feature type="transmembrane region" description="Helical" evidence="8">
    <location>
        <begin position="117"/>
        <end position="140"/>
    </location>
</feature>
<feature type="transmembrane region" description="Helical" evidence="8">
    <location>
        <begin position="181"/>
        <end position="202"/>
    </location>
</feature>
<evidence type="ECO:0000256" key="4">
    <source>
        <dbReference type="ARBA" id="ARBA00022475"/>
    </source>
</evidence>
<evidence type="ECO:0000313" key="10">
    <source>
        <dbReference type="Proteomes" id="UP000046155"/>
    </source>
</evidence>
<dbReference type="Pfam" id="PF01032">
    <property type="entry name" value="FecCD"/>
    <property type="match status" value="1"/>
</dbReference>
<evidence type="ECO:0000256" key="1">
    <source>
        <dbReference type="ARBA" id="ARBA00004651"/>
    </source>
</evidence>
<dbReference type="GO" id="GO:0005886">
    <property type="term" value="C:plasma membrane"/>
    <property type="evidence" value="ECO:0007669"/>
    <property type="project" value="UniProtKB-SubCell"/>
</dbReference>
<gene>
    <name evidence="9" type="ORF">SSCH_250024</name>
</gene>
<sequence>MKAVDVSQNAVHSPDDLYSQLTATKKYLVIGLLLVLFLGILAAIIIGSASVGPKEVFQVILSRIIPSYSGEYSALAETIILDLRLPRVFLAVLAGFCLAGSGAVMQGVLRNPLADPYILGISAGASFGAALAVVFGANILQGLGISSIYMMITNAFIFGLLTMLMIYGIASLKGAAPETLILAGVALGYLFSAGVSLLKYVSSHEQLRELTVWLMGGLWGAKWEAVLILLPITVGCLIFLLRYAWDLNALSAGEEVAANLGVNVKILRRNCAIFASLLASATVAFTGIIGFIGLVSPHVCRFIIGNDNRFLIPCSCLMGALLLLAADTLSRTMVSPTEIPVGIITSLIGVPFFLYLLFKQSRRWWG</sequence>
<evidence type="ECO:0000256" key="7">
    <source>
        <dbReference type="ARBA" id="ARBA00023136"/>
    </source>
</evidence>
<keyword evidence="3" id="KW-0813">Transport</keyword>
<keyword evidence="4" id="KW-1003">Cell membrane</keyword>
<dbReference type="SUPFAM" id="SSF81345">
    <property type="entry name" value="ABC transporter involved in vitamin B12 uptake, BtuC"/>
    <property type="match status" value="1"/>
</dbReference>
<evidence type="ECO:0000256" key="2">
    <source>
        <dbReference type="ARBA" id="ARBA00007935"/>
    </source>
</evidence>
<keyword evidence="10" id="KW-1185">Reference proteome</keyword>
<dbReference type="EMBL" id="CDRZ01000168">
    <property type="protein sequence ID" value="CEO88746.1"/>
    <property type="molecule type" value="Genomic_DNA"/>
</dbReference>
<feature type="transmembrane region" description="Helical" evidence="8">
    <location>
        <begin position="339"/>
        <end position="358"/>
    </location>
</feature>
<dbReference type="FunFam" id="1.10.3470.10:FF:000001">
    <property type="entry name" value="Vitamin B12 ABC transporter permease BtuC"/>
    <property type="match status" value="1"/>
</dbReference>
<evidence type="ECO:0000256" key="8">
    <source>
        <dbReference type="SAM" id="Phobius"/>
    </source>
</evidence>
<feature type="transmembrane region" description="Helical" evidence="8">
    <location>
        <begin position="88"/>
        <end position="105"/>
    </location>
</feature>
<dbReference type="InterPro" id="IPR000522">
    <property type="entry name" value="ABC_transptr_permease_BtuC"/>
</dbReference>
<dbReference type="GO" id="GO:0022857">
    <property type="term" value="F:transmembrane transporter activity"/>
    <property type="evidence" value="ECO:0007669"/>
    <property type="project" value="InterPro"/>
</dbReference>
<keyword evidence="7 8" id="KW-0472">Membrane</keyword>
<dbReference type="Gene3D" id="1.10.3470.10">
    <property type="entry name" value="ABC transporter involved in vitamin B12 uptake, BtuC"/>
    <property type="match status" value="1"/>
</dbReference>
<dbReference type="AlphaFoldDB" id="A0A0B7MLE6"/>
<evidence type="ECO:0000256" key="5">
    <source>
        <dbReference type="ARBA" id="ARBA00022692"/>
    </source>
</evidence>
<dbReference type="PANTHER" id="PTHR30472:SF25">
    <property type="entry name" value="ABC TRANSPORTER PERMEASE PROTEIN MJ0876-RELATED"/>
    <property type="match status" value="1"/>
</dbReference>
<keyword evidence="5 8" id="KW-0812">Transmembrane</keyword>
<dbReference type="OrthoDB" id="9792889at2"/>
<dbReference type="CDD" id="cd06550">
    <property type="entry name" value="TM_ABC_iron-siderophores_like"/>
    <property type="match status" value="1"/>
</dbReference>
<evidence type="ECO:0000256" key="3">
    <source>
        <dbReference type="ARBA" id="ARBA00022448"/>
    </source>
</evidence>
<dbReference type="Proteomes" id="UP000046155">
    <property type="component" value="Unassembled WGS sequence"/>
</dbReference>
<feature type="transmembrane region" description="Helical" evidence="8">
    <location>
        <begin position="272"/>
        <end position="296"/>
    </location>
</feature>
<evidence type="ECO:0008006" key="11">
    <source>
        <dbReference type="Google" id="ProtNLM"/>
    </source>
</evidence>
<keyword evidence="6 8" id="KW-1133">Transmembrane helix</keyword>
<accession>A0A0B7MLE6</accession>